<keyword evidence="1" id="KW-0175">Coiled coil</keyword>
<evidence type="ECO:0000313" key="2">
    <source>
        <dbReference type="EMBL" id="KAJ8959498.1"/>
    </source>
</evidence>
<accession>A0AAV8Z8A8</accession>
<keyword evidence="3" id="KW-1185">Reference proteome</keyword>
<name>A0AAV8Z8A8_9CUCU</name>
<organism evidence="2 3">
    <name type="scientific">Aromia moschata</name>
    <dbReference type="NCBI Taxonomy" id="1265417"/>
    <lineage>
        <taxon>Eukaryota</taxon>
        <taxon>Metazoa</taxon>
        <taxon>Ecdysozoa</taxon>
        <taxon>Arthropoda</taxon>
        <taxon>Hexapoda</taxon>
        <taxon>Insecta</taxon>
        <taxon>Pterygota</taxon>
        <taxon>Neoptera</taxon>
        <taxon>Endopterygota</taxon>
        <taxon>Coleoptera</taxon>
        <taxon>Polyphaga</taxon>
        <taxon>Cucujiformia</taxon>
        <taxon>Chrysomeloidea</taxon>
        <taxon>Cerambycidae</taxon>
        <taxon>Cerambycinae</taxon>
        <taxon>Callichromatini</taxon>
        <taxon>Aromia</taxon>
    </lineage>
</organism>
<evidence type="ECO:0008006" key="4">
    <source>
        <dbReference type="Google" id="ProtNLM"/>
    </source>
</evidence>
<dbReference type="AlphaFoldDB" id="A0AAV8Z8A8"/>
<sequence>MENLTWEDILVDWVNCLKLSKPIQKLDDLKDGLFLSNLQKVIKKSSEIESDVLTCLFEILNQYYPNFIINNKAYVHLSDLPLNDVSLITSLLLHYTCIHDRRDVLTSPLCHNLKQNTQKCIRTFLEKIQEAKKLGNGELINIIESCIKEVNKKTEACQWLSMTGSPISKESPLQDILQTPTIKENRLLRKDKEITRLKTELELAQEEKESAEEDLKLQIEKNKKLESLEQIVEQCDKENRELEEERDAEKVQVKTLESQCKMWLEKFIETDGKLQYLTDISKQQEIKYESLQNHCAELEALLDELKPKSHNESYTEESFQIPTNINRRSRNFERYSCEDLAHSVVDVQLKEVQKENEGLKMVLTKKEEEANQLKDDMFRISEQSDEIRKKLEENKKQTSEMISKLTEEKNMLNEKLSAIEEEKNVVSKFLDLNNEELQKVIQEKEVILEALEMSNKEVGKVIREKQEVTEQLMQEKNWCNRATYESL</sequence>
<protein>
    <recommendedName>
        <fullName evidence="4">Calponin-homology (CH) domain-containing protein</fullName>
    </recommendedName>
</protein>
<dbReference type="SUPFAM" id="SSF116907">
    <property type="entry name" value="Hook domain"/>
    <property type="match status" value="1"/>
</dbReference>
<feature type="coiled-coil region" evidence="1">
    <location>
        <begin position="187"/>
        <end position="301"/>
    </location>
</feature>
<feature type="coiled-coil region" evidence="1">
    <location>
        <begin position="349"/>
        <end position="454"/>
    </location>
</feature>
<comment type="caution">
    <text evidence="2">The sequence shown here is derived from an EMBL/GenBank/DDBJ whole genome shotgun (WGS) entry which is preliminary data.</text>
</comment>
<reference evidence="2" key="1">
    <citation type="journal article" date="2023" name="Insect Mol. Biol.">
        <title>Genome sequencing provides insights into the evolution of gene families encoding plant cell wall-degrading enzymes in longhorned beetles.</title>
        <authorList>
            <person name="Shin N.R."/>
            <person name="Okamura Y."/>
            <person name="Kirsch R."/>
            <person name="Pauchet Y."/>
        </authorList>
    </citation>
    <scope>NUCLEOTIDE SEQUENCE</scope>
    <source>
        <strain evidence="2">AMC_N1</strain>
    </source>
</reference>
<proteinExistence type="predicted"/>
<dbReference type="Proteomes" id="UP001162162">
    <property type="component" value="Unassembled WGS sequence"/>
</dbReference>
<gene>
    <name evidence="2" type="ORF">NQ318_022195</name>
</gene>
<dbReference type="EMBL" id="JAPWTK010000013">
    <property type="protein sequence ID" value="KAJ8959498.1"/>
    <property type="molecule type" value="Genomic_DNA"/>
</dbReference>
<evidence type="ECO:0000313" key="3">
    <source>
        <dbReference type="Proteomes" id="UP001162162"/>
    </source>
</evidence>
<evidence type="ECO:0000256" key="1">
    <source>
        <dbReference type="SAM" id="Coils"/>
    </source>
</evidence>